<dbReference type="AlphaFoldDB" id="A0A0A9BWZ8"/>
<proteinExistence type="predicted"/>
<reference evidence="1" key="1">
    <citation type="submission" date="2014-09" db="EMBL/GenBank/DDBJ databases">
        <authorList>
            <person name="Magalhaes I.L.F."/>
            <person name="Oliveira U."/>
            <person name="Santos F.R."/>
            <person name="Vidigal T.H.D.A."/>
            <person name="Brescovit A.D."/>
            <person name="Santos A.J."/>
        </authorList>
    </citation>
    <scope>NUCLEOTIDE SEQUENCE</scope>
    <source>
        <tissue evidence="1">Shoot tissue taken approximately 20 cm above the soil surface</tissue>
    </source>
</reference>
<dbReference type="EMBL" id="GBRH01230059">
    <property type="protein sequence ID" value="JAD67836.1"/>
    <property type="molecule type" value="Transcribed_RNA"/>
</dbReference>
<name>A0A0A9BWZ8_ARUDO</name>
<evidence type="ECO:0000313" key="1">
    <source>
        <dbReference type="EMBL" id="JAD67836.1"/>
    </source>
</evidence>
<sequence>MWPSTSESTAIPLGGLFTSATVSPSASTEASAPYSTLAVQLLRRCARRGDVQKVTTYRS</sequence>
<accession>A0A0A9BWZ8</accession>
<protein>
    <submittedName>
        <fullName evidence="1">Uncharacterized protein</fullName>
    </submittedName>
</protein>
<organism evidence="1">
    <name type="scientific">Arundo donax</name>
    <name type="common">Giant reed</name>
    <name type="synonym">Donax arundinaceus</name>
    <dbReference type="NCBI Taxonomy" id="35708"/>
    <lineage>
        <taxon>Eukaryota</taxon>
        <taxon>Viridiplantae</taxon>
        <taxon>Streptophyta</taxon>
        <taxon>Embryophyta</taxon>
        <taxon>Tracheophyta</taxon>
        <taxon>Spermatophyta</taxon>
        <taxon>Magnoliopsida</taxon>
        <taxon>Liliopsida</taxon>
        <taxon>Poales</taxon>
        <taxon>Poaceae</taxon>
        <taxon>PACMAD clade</taxon>
        <taxon>Arundinoideae</taxon>
        <taxon>Arundineae</taxon>
        <taxon>Arundo</taxon>
    </lineage>
</organism>
<reference evidence="1" key="2">
    <citation type="journal article" date="2015" name="Data Brief">
        <title>Shoot transcriptome of the giant reed, Arundo donax.</title>
        <authorList>
            <person name="Barrero R.A."/>
            <person name="Guerrero F.D."/>
            <person name="Moolhuijzen P."/>
            <person name="Goolsby J.A."/>
            <person name="Tidwell J."/>
            <person name="Bellgard S.E."/>
            <person name="Bellgard M.I."/>
        </authorList>
    </citation>
    <scope>NUCLEOTIDE SEQUENCE</scope>
    <source>
        <tissue evidence="1">Shoot tissue taken approximately 20 cm above the soil surface</tissue>
    </source>
</reference>